<sequence>MDDEWIGIGAIVGLLLGSVGFLALDSPWWLLIGPVVGLAIVLIFGPRRSVDDTQDHEHDSR</sequence>
<feature type="transmembrane region" description="Helical" evidence="1">
    <location>
        <begin position="28"/>
        <end position="45"/>
    </location>
</feature>
<comment type="caution">
    <text evidence="2">The sequence shown here is derived from an EMBL/GenBank/DDBJ whole genome shotgun (WGS) entry which is preliminary data.</text>
</comment>
<keyword evidence="1" id="KW-0472">Membrane</keyword>
<dbReference type="OrthoDB" id="9883358at2"/>
<keyword evidence="1" id="KW-0812">Transmembrane</keyword>
<proteinExistence type="predicted"/>
<dbReference type="RefSeq" id="WP_143911191.1">
    <property type="nucleotide sequence ID" value="NZ_VLNT01000001.1"/>
</dbReference>
<name>A0A554SPG0_9ACTN</name>
<evidence type="ECO:0000256" key="1">
    <source>
        <dbReference type="SAM" id="Phobius"/>
    </source>
</evidence>
<organism evidence="2 3">
    <name type="scientific">Aeromicrobium piscarium</name>
    <dbReference type="NCBI Taxonomy" id="2590901"/>
    <lineage>
        <taxon>Bacteria</taxon>
        <taxon>Bacillati</taxon>
        <taxon>Actinomycetota</taxon>
        <taxon>Actinomycetes</taxon>
        <taxon>Propionibacteriales</taxon>
        <taxon>Nocardioidaceae</taxon>
        <taxon>Aeromicrobium</taxon>
    </lineage>
</organism>
<dbReference type="EMBL" id="VLNT01000001">
    <property type="protein sequence ID" value="TSD68243.1"/>
    <property type="molecule type" value="Genomic_DNA"/>
</dbReference>
<reference evidence="2 3" key="1">
    <citation type="submission" date="2019-07" db="EMBL/GenBank/DDBJ databases">
        <authorList>
            <person name="Zhao L.H."/>
        </authorList>
    </citation>
    <scope>NUCLEOTIDE SEQUENCE [LARGE SCALE GENOMIC DNA]</scope>
    <source>
        <strain evidence="2 3">Co35</strain>
    </source>
</reference>
<gene>
    <name evidence="2" type="ORF">FNM00_01210</name>
</gene>
<dbReference type="AlphaFoldDB" id="A0A554SPG0"/>
<keyword evidence="1" id="KW-1133">Transmembrane helix</keyword>
<protein>
    <submittedName>
        <fullName evidence="2">Uncharacterized protein</fullName>
    </submittedName>
</protein>
<dbReference type="Proteomes" id="UP000316988">
    <property type="component" value="Unassembled WGS sequence"/>
</dbReference>
<evidence type="ECO:0000313" key="2">
    <source>
        <dbReference type="EMBL" id="TSD68243.1"/>
    </source>
</evidence>
<accession>A0A554SPG0</accession>
<feature type="transmembrane region" description="Helical" evidence="1">
    <location>
        <begin position="5"/>
        <end position="22"/>
    </location>
</feature>
<keyword evidence="3" id="KW-1185">Reference proteome</keyword>
<evidence type="ECO:0000313" key="3">
    <source>
        <dbReference type="Proteomes" id="UP000316988"/>
    </source>
</evidence>